<dbReference type="Proteomes" id="UP000466578">
    <property type="component" value="Chromosome"/>
</dbReference>
<dbReference type="InterPro" id="IPR036250">
    <property type="entry name" value="AcylCo_DH-like_C"/>
</dbReference>
<evidence type="ECO:0000313" key="7">
    <source>
        <dbReference type="EMBL" id="BBY72563.1"/>
    </source>
</evidence>
<organism evidence="7 8">
    <name type="scientific">Mycobacterium paraintracellulare</name>
    <dbReference type="NCBI Taxonomy" id="1138383"/>
    <lineage>
        <taxon>Bacteria</taxon>
        <taxon>Bacillati</taxon>
        <taxon>Actinomycetota</taxon>
        <taxon>Actinomycetes</taxon>
        <taxon>Mycobacteriales</taxon>
        <taxon>Mycobacteriaceae</taxon>
        <taxon>Mycobacterium</taxon>
        <taxon>Mycobacterium avium complex (MAC)</taxon>
    </lineage>
</organism>
<evidence type="ECO:0000256" key="2">
    <source>
        <dbReference type="ARBA" id="ARBA00009347"/>
    </source>
</evidence>
<evidence type="ECO:0000256" key="4">
    <source>
        <dbReference type="ARBA" id="ARBA00022827"/>
    </source>
</evidence>
<accession>A0ABN6AXJ3</accession>
<dbReference type="InterPro" id="IPR046373">
    <property type="entry name" value="Acyl-CoA_Oxase/DH_mid-dom_sf"/>
</dbReference>
<protein>
    <recommendedName>
        <fullName evidence="9">Acyl-CoA dehydrogenase</fullName>
    </recommendedName>
</protein>
<dbReference type="PANTHER" id="PTHR43884:SF12">
    <property type="entry name" value="ISOVALERYL-COA DEHYDROGENASE, MITOCHONDRIAL-RELATED"/>
    <property type="match status" value="1"/>
</dbReference>
<reference evidence="7 8" key="1">
    <citation type="journal article" date="2019" name="Emerg. Microbes Infect.">
        <title>Comprehensive subspecies identification of 175 nontuberculous mycobacteria species based on 7547 genomic profiles.</title>
        <authorList>
            <person name="Matsumoto Y."/>
            <person name="Kinjo T."/>
            <person name="Motooka D."/>
            <person name="Nabeya D."/>
            <person name="Jung N."/>
            <person name="Uechi K."/>
            <person name="Horii T."/>
            <person name="Iida T."/>
            <person name="Fujita J."/>
            <person name="Nakamura S."/>
        </authorList>
    </citation>
    <scope>NUCLEOTIDE SEQUENCE [LARGE SCALE GENOMIC DNA]</scope>
    <source>
        <strain evidence="7 8">JCM 30622</strain>
    </source>
</reference>
<proteinExistence type="inferred from homology"/>
<feature type="domain" description="Acyl-CoA dehydrogenase/oxidase C-terminal" evidence="5">
    <location>
        <begin position="75"/>
        <end position="129"/>
    </location>
</feature>
<evidence type="ECO:0000259" key="6">
    <source>
        <dbReference type="Pfam" id="PF02771"/>
    </source>
</evidence>
<comment type="cofactor">
    <cofactor evidence="1">
        <name>FAD</name>
        <dbReference type="ChEBI" id="CHEBI:57692"/>
    </cofactor>
</comment>
<evidence type="ECO:0000256" key="3">
    <source>
        <dbReference type="ARBA" id="ARBA00022630"/>
    </source>
</evidence>
<gene>
    <name evidence="7" type="ORF">MPRI_47500</name>
</gene>
<dbReference type="SUPFAM" id="SSF56645">
    <property type="entry name" value="Acyl-CoA dehydrogenase NM domain-like"/>
    <property type="match status" value="1"/>
</dbReference>
<dbReference type="InterPro" id="IPR037069">
    <property type="entry name" value="AcylCoA_DH/ox_N_sf"/>
</dbReference>
<dbReference type="EMBL" id="AP022597">
    <property type="protein sequence ID" value="BBY72563.1"/>
    <property type="molecule type" value="Genomic_DNA"/>
</dbReference>
<dbReference type="PANTHER" id="PTHR43884">
    <property type="entry name" value="ACYL-COA DEHYDROGENASE"/>
    <property type="match status" value="1"/>
</dbReference>
<dbReference type="Gene3D" id="1.20.140.10">
    <property type="entry name" value="Butyryl-CoA Dehydrogenase, subunit A, domain 3"/>
    <property type="match status" value="1"/>
</dbReference>
<sequence>MRALRAFDWGYCSPISSPVAEELAGGWMSLAGADGGQVVTQPNSLYGNEEQRKKYLTQMTSGQVCATMALTEPGASDRATVIALNAVRIHGGYGYSTEYDVERYFRDAPLTIVGEGNNEVQRNVIAAQLVSRARL</sequence>
<dbReference type="SUPFAM" id="SSF47203">
    <property type="entry name" value="Acyl-CoA dehydrogenase C-terminal domain-like"/>
    <property type="match status" value="1"/>
</dbReference>
<feature type="domain" description="Acyl-CoA dehydrogenase/oxidase N-terminal" evidence="6">
    <location>
        <begin position="19"/>
        <end position="63"/>
    </location>
</feature>
<evidence type="ECO:0008006" key="9">
    <source>
        <dbReference type="Google" id="ProtNLM"/>
    </source>
</evidence>
<dbReference type="Gene3D" id="1.10.540.10">
    <property type="entry name" value="Acyl-CoA dehydrogenase/oxidase, N-terminal domain"/>
    <property type="match status" value="1"/>
</dbReference>
<dbReference type="InterPro" id="IPR009100">
    <property type="entry name" value="AcylCoA_DH/oxidase_NM_dom_sf"/>
</dbReference>
<keyword evidence="8" id="KW-1185">Reference proteome</keyword>
<dbReference type="Pfam" id="PF00441">
    <property type="entry name" value="Acyl-CoA_dh_1"/>
    <property type="match status" value="1"/>
</dbReference>
<dbReference type="InterPro" id="IPR009075">
    <property type="entry name" value="AcylCo_DH/oxidase_C"/>
</dbReference>
<dbReference type="Pfam" id="PF02771">
    <property type="entry name" value="Acyl-CoA_dh_N"/>
    <property type="match status" value="1"/>
</dbReference>
<dbReference type="RefSeq" id="WP_373306413.1">
    <property type="nucleotide sequence ID" value="NZ_AP022597.1"/>
</dbReference>
<evidence type="ECO:0000259" key="5">
    <source>
        <dbReference type="Pfam" id="PF00441"/>
    </source>
</evidence>
<name>A0ABN6AXJ3_9MYCO</name>
<dbReference type="InterPro" id="IPR013786">
    <property type="entry name" value="AcylCoA_DH/ox_N"/>
</dbReference>
<evidence type="ECO:0000313" key="8">
    <source>
        <dbReference type="Proteomes" id="UP000466578"/>
    </source>
</evidence>
<keyword evidence="4" id="KW-0274">FAD</keyword>
<dbReference type="Gene3D" id="2.40.110.10">
    <property type="entry name" value="Butyryl-CoA Dehydrogenase, subunit A, domain 2"/>
    <property type="match status" value="1"/>
</dbReference>
<keyword evidence="3" id="KW-0285">Flavoprotein</keyword>
<comment type="similarity">
    <text evidence="2">Belongs to the acyl-CoA dehydrogenase family.</text>
</comment>
<evidence type="ECO:0000256" key="1">
    <source>
        <dbReference type="ARBA" id="ARBA00001974"/>
    </source>
</evidence>